<sequence length="548" mass="60734">MDSVSPSALDQISKSAVEIFAKWKQCDDKVNSDTTPRRENSVAAAIVQTPPVQVPTRRVHAKGSKKGCMKGKGGPDNLRCSYRGVRQRTWGKWVAEIREPSKGSRLWLGTFPNALEAALAYDKAAREMYGSFARLNFPNGCGGDGSALKGCSSKDSCSSITTVAVAAAAAVVTDPAAVSFAAGTLTLEVDKTIPVLNQCERLELSLGDKLPRKLSEADTTNLSLGEKSWPLKGSYSLEYEASLQLGNGNSSCQHEIKYTVKQEPPEKILFDLSKAVPVVKEASEKSPTKAEGSPESTATSETQSDSSKSVDMIAGSSNIMLSDSKDLTTWLTNIRQLINAKPVEISAEAEHAVNKPNNEQIQKAQAMLQSLKSMDFKTLSDSEFSKSSEQAIFALSLDRNQTAHGCLALEKFWEQISFLSADFKRAHSDISEVTEKFSSKDTLQADLDAKTMHFERLQKADADRDKKIEKIEAKIARLQSQLKKEMERKADNSFEMRKLFKETEEKGALFSRYLEEEPKWMLKKRKAERDIKRVENDWEDLKREFLSS</sequence>
<organism evidence="1 2">
    <name type="scientific">Melastoma candidum</name>
    <dbReference type="NCBI Taxonomy" id="119954"/>
    <lineage>
        <taxon>Eukaryota</taxon>
        <taxon>Viridiplantae</taxon>
        <taxon>Streptophyta</taxon>
        <taxon>Embryophyta</taxon>
        <taxon>Tracheophyta</taxon>
        <taxon>Spermatophyta</taxon>
        <taxon>Magnoliopsida</taxon>
        <taxon>eudicotyledons</taxon>
        <taxon>Gunneridae</taxon>
        <taxon>Pentapetalae</taxon>
        <taxon>rosids</taxon>
        <taxon>malvids</taxon>
        <taxon>Myrtales</taxon>
        <taxon>Melastomataceae</taxon>
        <taxon>Melastomatoideae</taxon>
        <taxon>Melastomateae</taxon>
        <taxon>Melastoma</taxon>
    </lineage>
</organism>
<dbReference type="Proteomes" id="UP001057402">
    <property type="component" value="Chromosome 4"/>
</dbReference>
<dbReference type="EMBL" id="CM042883">
    <property type="protein sequence ID" value="KAI4373650.1"/>
    <property type="molecule type" value="Genomic_DNA"/>
</dbReference>
<gene>
    <name evidence="1" type="ORF">MLD38_011755</name>
</gene>
<name>A0ACB9R442_9MYRT</name>
<reference evidence="2" key="1">
    <citation type="journal article" date="2023" name="Front. Plant Sci.">
        <title>Chromosomal-level genome assembly of Melastoma candidum provides insights into trichome evolution.</title>
        <authorList>
            <person name="Zhong Y."/>
            <person name="Wu W."/>
            <person name="Sun C."/>
            <person name="Zou P."/>
            <person name="Liu Y."/>
            <person name="Dai S."/>
            <person name="Zhou R."/>
        </authorList>
    </citation>
    <scope>NUCLEOTIDE SEQUENCE [LARGE SCALE GENOMIC DNA]</scope>
</reference>
<accession>A0ACB9R442</accession>
<protein>
    <submittedName>
        <fullName evidence="1">Uncharacterized protein</fullName>
    </submittedName>
</protein>
<comment type="caution">
    <text evidence="1">The sequence shown here is derived from an EMBL/GenBank/DDBJ whole genome shotgun (WGS) entry which is preliminary data.</text>
</comment>
<evidence type="ECO:0000313" key="2">
    <source>
        <dbReference type="Proteomes" id="UP001057402"/>
    </source>
</evidence>
<evidence type="ECO:0000313" key="1">
    <source>
        <dbReference type="EMBL" id="KAI4373650.1"/>
    </source>
</evidence>
<keyword evidence="2" id="KW-1185">Reference proteome</keyword>
<proteinExistence type="predicted"/>